<dbReference type="Proteomes" id="UP000193685">
    <property type="component" value="Unassembled WGS sequence"/>
</dbReference>
<keyword evidence="3 9" id="KW-0418">Kinase</keyword>
<dbReference type="GO" id="GO:0005737">
    <property type="term" value="C:cytoplasm"/>
    <property type="evidence" value="ECO:0007669"/>
    <property type="project" value="TreeGrafter"/>
</dbReference>
<protein>
    <submittedName>
        <fullName evidence="9">Kinase-like domain-containing protein</fullName>
    </submittedName>
</protein>
<evidence type="ECO:0000256" key="7">
    <source>
        <dbReference type="SAM" id="Phobius"/>
    </source>
</evidence>
<gene>
    <name evidence="9" type="ORF">BCR37DRAFT_15130</name>
</gene>
<keyword evidence="10" id="KW-1185">Reference proteome</keyword>
<dbReference type="GeneID" id="63782706"/>
<evidence type="ECO:0000256" key="4">
    <source>
        <dbReference type="ARBA" id="ARBA00022840"/>
    </source>
</evidence>
<proteinExistence type="inferred from homology"/>
<dbReference type="PROSITE" id="PS50011">
    <property type="entry name" value="PROTEIN_KINASE_DOM"/>
    <property type="match status" value="1"/>
</dbReference>
<comment type="caution">
    <text evidence="9">The sequence shown here is derived from an EMBL/GenBank/DDBJ whole genome shotgun (WGS) entry which is preliminary data.</text>
</comment>
<dbReference type="GO" id="GO:0004672">
    <property type="term" value="F:protein kinase activity"/>
    <property type="evidence" value="ECO:0007669"/>
    <property type="project" value="InterPro"/>
</dbReference>
<comment type="similarity">
    <text evidence="5">Belongs to the protein kinase superfamily. Ser/Thr protein kinase family. GCN2 subfamily.</text>
</comment>
<dbReference type="InterPro" id="IPR050339">
    <property type="entry name" value="CC_SR_Kinase"/>
</dbReference>
<dbReference type="GO" id="GO:0005524">
    <property type="term" value="F:ATP binding"/>
    <property type="evidence" value="ECO:0007669"/>
    <property type="project" value="UniProtKB-KW"/>
</dbReference>
<dbReference type="RefSeq" id="XP_040728375.1">
    <property type="nucleotide sequence ID" value="XM_040866107.1"/>
</dbReference>
<evidence type="ECO:0000259" key="8">
    <source>
        <dbReference type="PROSITE" id="PS50011"/>
    </source>
</evidence>
<evidence type="ECO:0000256" key="2">
    <source>
        <dbReference type="ARBA" id="ARBA00022741"/>
    </source>
</evidence>
<feature type="domain" description="Protein kinase" evidence="8">
    <location>
        <begin position="181"/>
        <end position="490"/>
    </location>
</feature>
<dbReference type="InterPro" id="IPR011009">
    <property type="entry name" value="Kinase-like_dom_sf"/>
</dbReference>
<dbReference type="AlphaFoldDB" id="A0A1Y2FV48"/>
<keyword evidence="1" id="KW-0808">Transferase</keyword>
<keyword evidence="7" id="KW-0472">Membrane</keyword>
<keyword evidence="7" id="KW-0812">Transmembrane</keyword>
<dbReference type="InterPro" id="IPR008271">
    <property type="entry name" value="Ser/Thr_kinase_AS"/>
</dbReference>
<sequence length="637" mass="70599">MIECIDATRLQLSSNSTNSPTKTTSNSLTLALLCAVQCDGPSRAQAKRLVRRPVGPPSSFKSQNANIHSRTPQGQQISYDRSNRRITTTMRATSRRPSFEHGQRTSSRELCPLCQQPLRADAQDVGSNASYVHPEYFGYLATCLEQEESVSDERDAEDSTFDFSDHIRPSAFNDGYFDRFFVVEGLLGRGGRGEVSKVRHVLEDCDLGTFALKRCSVGDSHAWLTKMLREVQSLKFQHENLVRYNHVWLEHAQLSLQGPRIPVLHILQEHCNGGDLEAYVLRRCGKVEPTVQELKARHRRQSRGEMAEETLGGMTMDIIFSIFKDLVAGMAILHEQDVIHRDLKPSNCLLDFRDDTRAPLPRAVVSDFGEAQFGLSNNADARKGGTGTLLYTAPEIVRGEPWTQAADIFSLGMILYFMTHEGQLPYLTPESDFNQLRTEIAEFAGYDSDRRQPHKELDLLLSKLLAPHALNRPTCKDLLSLVQSSQRPWSTSSTIADIALPSTGLRRLSSLPGGRPAALQHDPVQPQTTHATEKSLSTVGPGEKLALLEPQVSASSLTPSKLFQNLFPLVLVIHFALVSTRCSPDAVSTIGLVLLAASVGVLTLCRQRGMSATQICALMTALFILFCYMLPSRLLCV</sequence>
<dbReference type="OrthoDB" id="1405469at2759"/>
<dbReference type="OMA" id="LHVLMMA"/>
<organism evidence="9 10">
    <name type="scientific">Protomyces lactucae-debilis</name>
    <dbReference type="NCBI Taxonomy" id="2754530"/>
    <lineage>
        <taxon>Eukaryota</taxon>
        <taxon>Fungi</taxon>
        <taxon>Dikarya</taxon>
        <taxon>Ascomycota</taxon>
        <taxon>Taphrinomycotina</taxon>
        <taxon>Taphrinomycetes</taxon>
        <taxon>Taphrinales</taxon>
        <taxon>Protomycetaceae</taxon>
        <taxon>Protomyces</taxon>
    </lineage>
</organism>
<dbReference type="PROSITE" id="PS00108">
    <property type="entry name" value="PROTEIN_KINASE_ST"/>
    <property type="match status" value="1"/>
</dbReference>
<feature type="region of interest" description="Disordered" evidence="6">
    <location>
        <begin position="53"/>
        <end position="102"/>
    </location>
</feature>
<feature type="compositionally biased region" description="Polar residues" evidence="6">
    <location>
        <begin position="525"/>
        <end position="536"/>
    </location>
</feature>
<keyword evidence="4" id="KW-0067">ATP-binding</keyword>
<dbReference type="PANTHER" id="PTHR11042:SF138">
    <property type="entry name" value="SERINE_THREONINE-PROTEIN KINASE IKS1-RELATED"/>
    <property type="match status" value="1"/>
</dbReference>
<dbReference type="SUPFAM" id="SSF56112">
    <property type="entry name" value="Protein kinase-like (PK-like)"/>
    <property type="match status" value="1"/>
</dbReference>
<feature type="compositionally biased region" description="Polar residues" evidence="6">
    <location>
        <begin position="59"/>
        <end position="96"/>
    </location>
</feature>
<evidence type="ECO:0000256" key="5">
    <source>
        <dbReference type="ARBA" id="ARBA00037982"/>
    </source>
</evidence>
<keyword evidence="2" id="KW-0547">Nucleotide-binding</keyword>
<evidence type="ECO:0000313" key="10">
    <source>
        <dbReference type="Proteomes" id="UP000193685"/>
    </source>
</evidence>
<dbReference type="STRING" id="56484.A0A1Y2FV48"/>
<evidence type="ECO:0000256" key="1">
    <source>
        <dbReference type="ARBA" id="ARBA00022679"/>
    </source>
</evidence>
<evidence type="ECO:0000256" key="6">
    <source>
        <dbReference type="SAM" id="MobiDB-lite"/>
    </source>
</evidence>
<dbReference type="InterPro" id="IPR000719">
    <property type="entry name" value="Prot_kinase_dom"/>
</dbReference>
<name>A0A1Y2FV48_PROLT</name>
<dbReference type="PANTHER" id="PTHR11042">
    <property type="entry name" value="EUKARYOTIC TRANSLATION INITIATION FACTOR 2-ALPHA KINASE EIF2-ALPHA KINASE -RELATED"/>
    <property type="match status" value="1"/>
</dbReference>
<evidence type="ECO:0000313" key="9">
    <source>
        <dbReference type="EMBL" id="ORY87880.1"/>
    </source>
</evidence>
<reference evidence="9 10" key="1">
    <citation type="submission" date="2016-07" db="EMBL/GenBank/DDBJ databases">
        <title>Pervasive Adenine N6-methylation of Active Genes in Fungi.</title>
        <authorList>
            <consortium name="DOE Joint Genome Institute"/>
            <person name="Mondo S.J."/>
            <person name="Dannebaum R.O."/>
            <person name="Kuo R.C."/>
            <person name="Labutti K."/>
            <person name="Haridas S."/>
            <person name="Kuo A."/>
            <person name="Salamov A."/>
            <person name="Ahrendt S.R."/>
            <person name="Lipzen A."/>
            <person name="Sullivan W."/>
            <person name="Andreopoulos W.B."/>
            <person name="Clum A."/>
            <person name="Lindquist E."/>
            <person name="Daum C."/>
            <person name="Ramamoorthy G.K."/>
            <person name="Gryganskyi A."/>
            <person name="Culley D."/>
            <person name="Magnuson J.K."/>
            <person name="James T.Y."/>
            <person name="O'Malley M.A."/>
            <person name="Stajich J.E."/>
            <person name="Spatafora J.W."/>
            <person name="Visel A."/>
            <person name="Grigoriev I.V."/>
        </authorList>
    </citation>
    <scope>NUCLEOTIDE SEQUENCE [LARGE SCALE GENOMIC DNA]</scope>
    <source>
        <strain evidence="9 10">12-1054</strain>
    </source>
</reference>
<dbReference type="Gene3D" id="3.30.200.20">
    <property type="entry name" value="Phosphorylase Kinase, domain 1"/>
    <property type="match status" value="1"/>
</dbReference>
<feature type="transmembrane region" description="Helical" evidence="7">
    <location>
        <begin position="586"/>
        <end position="605"/>
    </location>
</feature>
<keyword evidence="7" id="KW-1133">Transmembrane helix</keyword>
<accession>A0A1Y2FV48</accession>
<feature type="region of interest" description="Disordered" evidence="6">
    <location>
        <begin position="511"/>
        <end position="536"/>
    </location>
</feature>
<feature type="transmembrane region" description="Helical" evidence="7">
    <location>
        <begin position="612"/>
        <end position="631"/>
    </location>
</feature>
<dbReference type="Pfam" id="PF00069">
    <property type="entry name" value="Pkinase"/>
    <property type="match status" value="1"/>
</dbReference>
<dbReference type="SMART" id="SM00220">
    <property type="entry name" value="S_TKc"/>
    <property type="match status" value="1"/>
</dbReference>
<dbReference type="EMBL" id="MCFI01000001">
    <property type="protein sequence ID" value="ORY87880.1"/>
    <property type="molecule type" value="Genomic_DNA"/>
</dbReference>
<dbReference type="Gene3D" id="1.10.510.10">
    <property type="entry name" value="Transferase(Phosphotransferase) domain 1"/>
    <property type="match status" value="1"/>
</dbReference>
<evidence type="ECO:0000256" key="3">
    <source>
        <dbReference type="ARBA" id="ARBA00022777"/>
    </source>
</evidence>
<dbReference type="GO" id="GO:0005634">
    <property type="term" value="C:nucleus"/>
    <property type="evidence" value="ECO:0007669"/>
    <property type="project" value="TreeGrafter"/>
</dbReference>